<protein>
    <submittedName>
        <fullName evidence="1">(pine wood nematode) hypothetical protein</fullName>
    </submittedName>
</protein>
<name>A0A7I8X3J8_BURXY</name>
<evidence type="ECO:0000313" key="1">
    <source>
        <dbReference type="EMBL" id="CAD5233393.1"/>
    </source>
</evidence>
<reference evidence="1" key="1">
    <citation type="submission" date="2020-09" db="EMBL/GenBank/DDBJ databases">
        <authorList>
            <person name="Kikuchi T."/>
        </authorList>
    </citation>
    <scope>NUCLEOTIDE SEQUENCE</scope>
    <source>
        <strain evidence="1">Ka4C1</strain>
    </source>
</reference>
<accession>A0A7I8X3J8</accession>
<dbReference type="EMBL" id="CAJFDI010000006">
    <property type="protein sequence ID" value="CAD5233393.1"/>
    <property type="molecule type" value="Genomic_DNA"/>
</dbReference>
<proteinExistence type="predicted"/>
<evidence type="ECO:0000313" key="2">
    <source>
        <dbReference type="Proteomes" id="UP000659654"/>
    </source>
</evidence>
<organism evidence="1 2">
    <name type="scientific">Bursaphelenchus xylophilus</name>
    <name type="common">Pinewood nematode worm</name>
    <name type="synonym">Aphelenchoides xylophilus</name>
    <dbReference type="NCBI Taxonomy" id="6326"/>
    <lineage>
        <taxon>Eukaryota</taxon>
        <taxon>Metazoa</taxon>
        <taxon>Ecdysozoa</taxon>
        <taxon>Nematoda</taxon>
        <taxon>Chromadorea</taxon>
        <taxon>Rhabditida</taxon>
        <taxon>Tylenchina</taxon>
        <taxon>Tylenchomorpha</taxon>
        <taxon>Aphelenchoidea</taxon>
        <taxon>Aphelenchoididae</taxon>
        <taxon>Bursaphelenchus</taxon>
    </lineage>
</organism>
<sequence length="83" mass="9597">MFLRGEWVESPWPEHKPSSLKKEIEVLNGSEPLWIQAKLGRTGNRGDAAIFCIMLSFSRDFNNKLFTFNRKVINKKGNKNSSR</sequence>
<dbReference type="EMBL" id="CAJFCV020000006">
    <property type="protein sequence ID" value="CAG9128420.1"/>
    <property type="molecule type" value="Genomic_DNA"/>
</dbReference>
<dbReference type="Proteomes" id="UP000582659">
    <property type="component" value="Unassembled WGS sequence"/>
</dbReference>
<dbReference type="Proteomes" id="UP000659654">
    <property type="component" value="Unassembled WGS sequence"/>
</dbReference>
<gene>
    <name evidence="1" type="ORF">BXYJ_LOCUS13484</name>
</gene>
<keyword evidence="2" id="KW-1185">Reference proteome</keyword>
<dbReference type="AlphaFoldDB" id="A0A7I8X3J8"/>
<comment type="caution">
    <text evidence="1">The sequence shown here is derived from an EMBL/GenBank/DDBJ whole genome shotgun (WGS) entry which is preliminary data.</text>
</comment>